<sequence>MDGNKFLERPYITPITTPRKISGNILCTLKCAKAKAIELIRIEHHTGMYFVNEGRRNPLNTISSQRGAHTTSTNAYNAIATGSRANIDCSTLESVKGVEGRTGNRSRLNCDSRFTNGNMRHPRRTSNNQLPFRLNLNQSDGRGRKRDRQR</sequence>
<dbReference type="HOGENOM" id="CLU_1743759_0_0_1"/>
<feature type="compositionally biased region" description="Polar residues" evidence="1">
    <location>
        <begin position="103"/>
        <end position="118"/>
    </location>
</feature>
<dbReference type="Gramene" id="PGSC0003DMT400031730">
    <property type="protein sequence ID" value="PGSC0003DMT400031730"/>
    <property type="gene ID" value="PGSC0003DMG402012173"/>
</dbReference>
<name>M1AW49_SOLTU</name>
<proteinExistence type="predicted"/>
<dbReference type="Proteomes" id="UP000011115">
    <property type="component" value="Unassembled WGS sequence"/>
</dbReference>
<reference evidence="3" key="1">
    <citation type="journal article" date="2011" name="Nature">
        <title>Genome sequence and analysis of the tuber crop potato.</title>
        <authorList>
            <consortium name="The Potato Genome Sequencing Consortium"/>
        </authorList>
    </citation>
    <scope>NUCLEOTIDE SEQUENCE [LARGE SCALE GENOMIC DNA]</scope>
    <source>
        <strain evidence="3">cv. DM1-3 516 R44</strain>
    </source>
</reference>
<keyword evidence="3" id="KW-1185">Reference proteome</keyword>
<protein>
    <submittedName>
        <fullName evidence="2">Prenyl-dependent CAAX protease</fullName>
    </submittedName>
</protein>
<organism evidence="2 3">
    <name type="scientific">Solanum tuberosum</name>
    <name type="common">Potato</name>
    <dbReference type="NCBI Taxonomy" id="4113"/>
    <lineage>
        <taxon>Eukaryota</taxon>
        <taxon>Viridiplantae</taxon>
        <taxon>Streptophyta</taxon>
        <taxon>Embryophyta</taxon>
        <taxon>Tracheophyta</taxon>
        <taxon>Spermatophyta</taxon>
        <taxon>Magnoliopsida</taxon>
        <taxon>eudicotyledons</taxon>
        <taxon>Gunneridae</taxon>
        <taxon>Pentapetalae</taxon>
        <taxon>asterids</taxon>
        <taxon>lamiids</taxon>
        <taxon>Solanales</taxon>
        <taxon>Solanaceae</taxon>
        <taxon>Solanoideae</taxon>
        <taxon>Solaneae</taxon>
        <taxon>Solanum</taxon>
    </lineage>
</organism>
<reference evidence="2" key="2">
    <citation type="submission" date="2015-06" db="UniProtKB">
        <authorList>
            <consortium name="EnsemblPlants"/>
        </authorList>
    </citation>
    <scope>IDENTIFICATION</scope>
    <source>
        <strain evidence="2">DM1-3 516 R44</strain>
    </source>
</reference>
<dbReference type="EnsemblPlants" id="PGSC0003DMT400031730">
    <property type="protein sequence ID" value="PGSC0003DMT400031730"/>
    <property type="gene ID" value="PGSC0003DMG402012173"/>
</dbReference>
<evidence type="ECO:0000256" key="1">
    <source>
        <dbReference type="SAM" id="MobiDB-lite"/>
    </source>
</evidence>
<feature type="compositionally biased region" description="Polar residues" evidence="1">
    <location>
        <begin position="125"/>
        <end position="140"/>
    </location>
</feature>
<dbReference type="AlphaFoldDB" id="M1AW49"/>
<feature type="region of interest" description="Disordered" evidence="1">
    <location>
        <begin position="98"/>
        <end position="150"/>
    </location>
</feature>
<dbReference type="InParanoid" id="M1AW49"/>
<evidence type="ECO:0000313" key="2">
    <source>
        <dbReference type="EnsemblPlants" id="PGSC0003DMT400031730"/>
    </source>
</evidence>
<accession>M1AW49</accession>
<dbReference type="PaxDb" id="4113-PGSC0003DMT400031730"/>
<evidence type="ECO:0000313" key="3">
    <source>
        <dbReference type="Proteomes" id="UP000011115"/>
    </source>
</evidence>